<dbReference type="InterPro" id="IPR029033">
    <property type="entry name" value="His_PPase_superfam"/>
</dbReference>
<protein>
    <submittedName>
        <fullName evidence="2">Histidine phosphatase family protein</fullName>
    </submittedName>
</protein>
<organism evidence="2 3">
    <name type="scientific">Pontibacter aydingkolensis</name>
    <dbReference type="NCBI Taxonomy" id="1911536"/>
    <lineage>
        <taxon>Bacteria</taxon>
        <taxon>Pseudomonadati</taxon>
        <taxon>Bacteroidota</taxon>
        <taxon>Cytophagia</taxon>
        <taxon>Cytophagales</taxon>
        <taxon>Hymenobacteraceae</taxon>
        <taxon>Pontibacter</taxon>
    </lineage>
</organism>
<dbReference type="RefSeq" id="WP_219878484.1">
    <property type="nucleotide sequence ID" value="NZ_JAHYXK010000016.1"/>
</dbReference>
<keyword evidence="3" id="KW-1185">Reference proteome</keyword>
<accession>A0ABS7CXN8</accession>
<evidence type="ECO:0000313" key="2">
    <source>
        <dbReference type="EMBL" id="MBW7468609.1"/>
    </source>
</evidence>
<gene>
    <name evidence="2" type="ORF">K0O23_16145</name>
</gene>
<dbReference type="PANTHER" id="PTHR20935:SF1">
    <property type="entry name" value="SLL1549 PROTEIN"/>
    <property type="match status" value="1"/>
</dbReference>
<proteinExistence type="predicted"/>
<sequence length="163" mass="18597">MQRKILICRHGESEDPYPLQPDFERKLTPFGTQQVKDTGVWLRENFAKVDKILSSPAKRTSQTTRIIAAKLYFEEERVDYLPDLYNAKEYELLKCLAALPDNARTVLLVGHNPGVTRLVRELTDKMVGYLDTAQAVSITIDLKSWEEIHFTTGTLSNNTAQQV</sequence>
<evidence type="ECO:0000313" key="3">
    <source>
        <dbReference type="Proteomes" id="UP000813018"/>
    </source>
</evidence>
<dbReference type="PANTHER" id="PTHR20935">
    <property type="entry name" value="PHOSPHOGLYCERATE MUTASE-RELATED"/>
    <property type="match status" value="1"/>
</dbReference>
<dbReference type="Gene3D" id="3.40.50.1240">
    <property type="entry name" value="Phosphoglycerate mutase-like"/>
    <property type="match status" value="1"/>
</dbReference>
<dbReference type="EMBL" id="JAHYXK010000016">
    <property type="protein sequence ID" value="MBW7468609.1"/>
    <property type="molecule type" value="Genomic_DNA"/>
</dbReference>
<dbReference type="CDD" id="cd07067">
    <property type="entry name" value="HP_PGM_like"/>
    <property type="match status" value="1"/>
</dbReference>
<comment type="caution">
    <text evidence="2">The sequence shown here is derived from an EMBL/GenBank/DDBJ whole genome shotgun (WGS) entry which is preliminary data.</text>
</comment>
<dbReference type="InterPro" id="IPR013078">
    <property type="entry name" value="His_Pase_superF_clade-1"/>
</dbReference>
<dbReference type="Proteomes" id="UP000813018">
    <property type="component" value="Unassembled WGS sequence"/>
</dbReference>
<evidence type="ECO:0000256" key="1">
    <source>
        <dbReference type="ARBA" id="ARBA00022801"/>
    </source>
</evidence>
<name>A0ABS7CXN8_9BACT</name>
<dbReference type="SUPFAM" id="SSF53254">
    <property type="entry name" value="Phosphoglycerate mutase-like"/>
    <property type="match status" value="1"/>
</dbReference>
<dbReference type="InterPro" id="IPR051021">
    <property type="entry name" value="Mito_Ser/Thr_phosphatase"/>
</dbReference>
<dbReference type="Pfam" id="PF00300">
    <property type="entry name" value="His_Phos_1"/>
    <property type="match status" value="1"/>
</dbReference>
<keyword evidence="1" id="KW-0378">Hydrolase</keyword>
<reference evidence="2 3" key="1">
    <citation type="journal article" date="2016" name="Int. J. Syst. Evol. Microbiol.">
        <title>Pontibacter aydingkolensis sp. nov., isolated from soil of a salt lake.</title>
        <authorList>
            <person name="Osman G."/>
            <person name="Zhang T."/>
            <person name="Lou K."/>
            <person name="Gao Y."/>
            <person name="Chang W."/>
            <person name="Lin Q."/>
            <person name="Yang H.M."/>
            <person name="Huo X.D."/>
            <person name="Wang N."/>
        </authorList>
    </citation>
    <scope>NUCLEOTIDE SEQUENCE [LARGE SCALE GENOMIC DNA]</scope>
    <source>
        <strain evidence="2 3">KACC 19255</strain>
    </source>
</reference>